<proteinExistence type="predicted"/>
<accession>A0A0C9W6E5</accession>
<dbReference type="Pfam" id="PF06985">
    <property type="entry name" value="HET"/>
    <property type="match status" value="1"/>
</dbReference>
<dbReference type="OrthoDB" id="2654851at2759"/>
<evidence type="ECO:0000256" key="1">
    <source>
        <dbReference type="SAM" id="MobiDB-lite"/>
    </source>
</evidence>
<dbReference type="Proteomes" id="UP000053820">
    <property type="component" value="Unassembled WGS sequence"/>
</dbReference>
<dbReference type="Pfam" id="PF26640">
    <property type="entry name" value="DUF8212"/>
    <property type="match status" value="1"/>
</dbReference>
<protein>
    <recommendedName>
        <fullName evidence="6">Heterokaryon incompatibility domain-containing protein</fullName>
    </recommendedName>
</protein>
<evidence type="ECO:0008006" key="6">
    <source>
        <dbReference type="Google" id="ProtNLM"/>
    </source>
</evidence>
<dbReference type="HOGENOM" id="CLU_000288_138_0_1"/>
<evidence type="ECO:0000259" key="3">
    <source>
        <dbReference type="Pfam" id="PF26640"/>
    </source>
</evidence>
<keyword evidence="5" id="KW-1185">Reference proteome</keyword>
<name>A0A0C9W6E5_9AGAM</name>
<evidence type="ECO:0000313" key="5">
    <source>
        <dbReference type="Proteomes" id="UP000053820"/>
    </source>
</evidence>
<feature type="domain" description="Heterokaryon incompatibility" evidence="2">
    <location>
        <begin position="29"/>
        <end position="88"/>
    </location>
</feature>
<dbReference type="PANTHER" id="PTHR10622:SF10">
    <property type="entry name" value="HET DOMAIN-CONTAINING PROTEIN"/>
    <property type="match status" value="1"/>
</dbReference>
<feature type="non-terminal residue" evidence="4">
    <location>
        <position position="1"/>
    </location>
</feature>
<feature type="domain" description="DUF8212" evidence="3">
    <location>
        <begin position="205"/>
        <end position="226"/>
    </location>
</feature>
<evidence type="ECO:0000313" key="4">
    <source>
        <dbReference type="EMBL" id="KIJ62483.1"/>
    </source>
</evidence>
<gene>
    <name evidence="4" type="ORF">HYDPIDRAFT_94357</name>
</gene>
<reference evidence="4 5" key="1">
    <citation type="submission" date="2014-04" db="EMBL/GenBank/DDBJ databases">
        <title>Evolutionary Origins and Diversification of the Mycorrhizal Mutualists.</title>
        <authorList>
            <consortium name="DOE Joint Genome Institute"/>
            <consortium name="Mycorrhizal Genomics Consortium"/>
            <person name="Kohler A."/>
            <person name="Kuo A."/>
            <person name="Nagy L.G."/>
            <person name="Floudas D."/>
            <person name="Copeland A."/>
            <person name="Barry K.W."/>
            <person name="Cichocki N."/>
            <person name="Veneault-Fourrey C."/>
            <person name="LaButti K."/>
            <person name="Lindquist E.A."/>
            <person name="Lipzen A."/>
            <person name="Lundell T."/>
            <person name="Morin E."/>
            <person name="Murat C."/>
            <person name="Riley R."/>
            <person name="Ohm R."/>
            <person name="Sun H."/>
            <person name="Tunlid A."/>
            <person name="Henrissat B."/>
            <person name="Grigoriev I.V."/>
            <person name="Hibbett D.S."/>
            <person name="Martin F."/>
        </authorList>
    </citation>
    <scope>NUCLEOTIDE SEQUENCE [LARGE SCALE GENOMIC DNA]</scope>
    <source>
        <strain evidence="4 5">MD-312</strain>
    </source>
</reference>
<dbReference type="PANTHER" id="PTHR10622">
    <property type="entry name" value="HET DOMAIN-CONTAINING PROTEIN"/>
    <property type="match status" value="1"/>
</dbReference>
<evidence type="ECO:0000259" key="2">
    <source>
        <dbReference type="Pfam" id="PF06985"/>
    </source>
</evidence>
<organism evidence="4 5">
    <name type="scientific">Hydnomerulius pinastri MD-312</name>
    <dbReference type="NCBI Taxonomy" id="994086"/>
    <lineage>
        <taxon>Eukaryota</taxon>
        <taxon>Fungi</taxon>
        <taxon>Dikarya</taxon>
        <taxon>Basidiomycota</taxon>
        <taxon>Agaricomycotina</taxon>
        <taxon>Agaricomycetes</taxon>
        <taxon>Agaricomycetidae</taxon>
        <taxon>Boletales</taxon>
        <taxon>Boletales incertae sedis</taxon>
        <taxon>Leucogyrophana</taxon>
    </lineage>
</organism>
<feature type="compositionally biased region" description="Polar residues" evidence="1">
    <location>
        <begin position="7"/>
        <end position="17"/>
    </location>
</feature>
<dbReference type="InterPro" id="IPR058525">
    <property type="entry name" value="DUF8212"/>
</dbReference>
<feature type="region of interest" description="Disordered" evidence="1">
    <location>
        <begin position="1"/>
        <end position="21"/>
    </location>
</feature>
<dbReference type="AlphaFoldDB" id="A0A0C9W6E5"/>
<sequence>MTRQDLEQNDSQVSSSSEGEDDIPAGVEKLQEFCCAAAKCGFRWAWTDTCCINKQDYAEASESLNTMFKWYRCSALTIVYLHDVDDDIKDCGGRRKRPSWVDRGWTLQEMLAAKSLRFYSKEWTLLEETARLIDHRKKNFWSRALSRTTGVPGDDLVNFKTGTDQVRLRLRWAARRTTTKVEDMAYCLLGIFDVSLPVMYGEGPRAFVRLQEELMKRTGDLSLFDW</sequence>
<dbReference type="InterPro" id="IPR010730">
    <property type="entry name" value="HET"/>
</dbReference>
<dbReference type="EMBL" id="KN839855">
    <property type="protein sequence ID" value="KIJ62483.1"/>
    <property type="molecule type" value="Genomic_DNA"/>
</dbReference>